<evidence type="ECO:0000313" key="2">
    <source>
        <dbReference type="Proteomes" id="UP000033423"/>
    </source>
</evidence>
<reference evidence="1 2" key="1">
    <citation type="submission" date="2015-02" db="EMBL/GenBank/DDBJ databases">
        <title>Single-cell genomics of uncultivated deep-branching MTB reveals a conserved set of magnetosome genes.</title>
        <authorList>
            <person name="Kolinko S."/>
            <person name="Richter M."/>
            <person name="Glockner F.O."/>
            <person name="Brachmann A."/>
            <person name="Schuler D."/>
        </authorList>
    </citation>
    <scope>NUCLEOTIDE SEQUENCE [LARGE SCALE GENOMIC DNA]</scope>
    <source>
        <strain evidence="1">TM-1</strain>
    </source>
</reference>
<comment type="caution">
    <text evidence="1">The sequence shown here is derived from an EMBL/GenBank/DDBJ whole genome shotgun (WGS) entry which is preliminary data.</text>
</comment>
<name>A0A0F3GWA4_9BACT</name>
<dbReference type="Proteomes" id="UP000033423">
    <property type="component" value="Unassembled WGS sequence"/>
</dbReference>
<dbReference type="AlphaFoldDB" id="A0A0F3GWA4"/>
<protein>
    <submittedName>
        <fullName evidence="1">Uncharacterized protein</fullName>
    </submittedName>
</protein>
<gene>
    <name evidence="1" type="ORF">MBAV_001636</name>
</gene>
<sequence>MFTELNMISIDRSMIIMFRLVRYPNMPIQNIIPLNHIYQFNGTTVYLYTTTFSSLAIIHIY</sequence>
<organism evidence="1 2">
    <name type="scientific">Candidatus Magnetobacterium bavaricum</name>
    <dbReference type="NCBI Taxonomy" id="29290"/>
    <lineage>
        <taxon>Bacteria</taxon>
        <taxon>Pseudomonadati</taxon>
        <taxon>Nitrospirota</taxon>
        <taxon>Thermodesulfovibrionia</taxon>
        <taxon>Thermodesulfovibrionales</taxon>
        <taxon>Candidatus Magnetobacteriaceae</taxon>
        <taxon>Candidatus Magnetobacterium</taxon>
    </lineage>
</organism>
<proteinExistence type="predicted"/>
<accession>A0A0F3GWA4</accession>
<dbReference type="EMBL" id="LACI01000712">
    <property type="protein sequence ID" value="KJU86170.1"/>
    <property type="molecule type" value="Genomic_DNA"/>
</dbReference>
<keyword evidence="2" id="KW-1185">Reference proteome</keyword>
<evidence type="ECO:0000313" key="1">
    <source>
        <dbReference type="EMBL" id="KJU86170.1"/>
    </source>
</evidence>